<organism evidence="1 2">
    <name type="scientific">Desulfitobacterium hafniense</name>
    <name type="common">Desulfitobacterium frappieri</name>
    <dbReference type="NCBI Taxonomy" id="49338"/>
    <lineage>
        <taxon>Bacteria</taxon>
        <taxon>Bacillati</taxon>
        <taxon>Bacillota</taxon>
        <taxon>Clostridia</taxon>
        <taxon>Eubacteriales</taxon>
        <taxon>Desulfitobacteriaceae</taxon>
        <taxon>Desulfitobacterium</taxon>
    </lineage>
</organism>
<sequence length="71" mass="8088">MCEQPLLFIVIAVMPGEIPKRLGISPGIRHKYLLGKTVSIYLVNIMQYNRQQAKTKYEVGFKEMMGADISE</sequence>
<dbReference type="EMBL" id="LOCK01000009">
    <property type="protein sequence ID" value="KTE93066.1"/>
    <property type="molecule type" value="Genomic_DNA"/>
</dbReference>
<dbReference type="AlphaFoldDB" id="A0A0W1JMP8"/>
<evidence type="ECO:0000313" key="2">
    <source>
        <dbReference type="Proteomes" id="UP000054623"/>
    </source>
</evidence>
<gene>
    <name evidence="1" type="ORF">AT727_16510</name>
</gene>
<name>A0A0W1JMP8_DESHA</name>
<reference evidence="1 2" key="1">
    <citation type="submission" date="2015-12" db="EMBL/GenBank/DDBJ databases">
        <title>Draft Genome Sequence of Desulfitobacterium hafniense Strain DH, a Sulfate-reducing Bacterium Isolated from Paddy Soils.</title>
        <authorList>
            <person name="Bao P."/>
            <person name="Zhang X."/>
            <person name="Li G."/>
        </authorList>
    </citation>
    <scope>NUCLEOTIDE SEQUENCE [LARGE SCALE GENOMIC DNA]</scope>
    <source>
        <strain evidence="1 2">DH</strain>
    </source>
</reference>
<evidence type="ECO:0000313" key="1">
    <source>
        <dbReference type="EMBL" id="KTE93066.1"/>
    </source>
</evidence>
<comment type="caution">
    <text evidence="1">The sequence shown here is derived from an EMBL/GenBank/DDBJ whole genome shotgun (WGS) entry which is preliminary data.</text>
</comment>
<accession>A0A0W1JMP8</accession>
<protein>
    <submittedName>
        <fullName evidence="1">Uncharacterized protein</fullName>
    </submittedName>
</protein>
<proteinExistence type="predicted"/>
<dbReference type="Proteomes" id="UP000054623">
    <property type="component" value="Unassembled WGS sequence"/>
</dbReference>